<dbReference type="PANTHER" id="PTHR10695:SF46">
    <property type="entry name" value="BIFUNCTIONAL COENZYME A SYNTHASE-RELATED"/>
    <property type="match status" value="1"/>
</dbReference>
<gene>
    <name evidence="5" type="primary">LOC100902358</name>
</gene>
<dbReference type="InterPro" id="IPR027417">
    <property type="entry name" value="P-loop_NTPase"/>
</dbReference>
<keyword evidence="2" id="KW-0067">ATP-binding</keyword>
<dbReference type="GO" id="GO:0015937">
    <property type="term" value="P:coenzyme A biosynthetic process"/>
    <property type="evidence" value="ECO:0007669"/>
    <property type="project" value="InterPro"/>
</dbReference>
<dbReference type="PANTHER" id="PTHR10695">
    <property type="entry name" value="DEPHOSPHO-COA KINASE-RELATED"/>
    <property type="match status" value="1"/>
</dbReference>
<reference evidence="5" key="1">
    <citation type="submission" date="2025-08" db="UniProtKB">
        <authorList>
            <consortium name="RefSeq"/>
        </authorList>
    </citation>
    <scope>IDENTIFICATION</scope>
</reference>
<organism evidence="4 5">
    <name type="scientific">Galendromus occidentalis</name>
    <name type="common">western predatory mite</name>
    <dbReference type="NCBI Taxonomy" id="34638"/>
    <lineage>
        <taxon>Eukaryota</taxon>
        <taxon>Metazoa</taxon>
        <taxon>Ecdysozoa</taxon>
        <taxon>Arthropoda</taxon>
        <taxon>Chelicerata</taxon>
        <taxon>Arachnida</taxon>
        <taxon>Acari</taxon>
        <taxon>Parasitiformes</taxon>
        <taxon>Mesostigmata</taxon>
        <taxon>Gamasina</taxon>
        <taxon>Phytoseioidea</taxon>
        <taxon>Phytoseiidae</taxon>
        <taxon>Typhlodrominae</taxon>
        <taxon>Galendromus</taxon>
    </lineage>
</organism>
<dbReference type="SUPFAM" id="SSF52540">
    <property type="entry name" value="P-loop containing nucleoside triphosphate hydrolases"/>
    <property type="match status" value="1"/>
</dbReference>
<dbReference type="AlphaFoldDB" id="A0AAJ6VYT7"/>
<dbReference type="GO" id="GO:0004140">
    <property type="term" value="F:dephospho-CoA kinase activity"/>
    <property type="evidence" value="ECO:0007669"/>
    <property type="project" value="InterPro"/>
</dbReference>
<dbReference type="Pfam" id="PF01467">
    <property type="entry name" value="CTP_transf_like"/>
    <property type="match status" value="1"/>
</dbReference>
<evidence type="ECO:0000256" key="2">
    <source>
        <dbReference type="ARBA" id="ARBA00022840"/>
    </source>
</evidence>
<evidence type="ECO:0000313" key="4">
    <source>
        <dbReference type="Proteomes" id="UP000694867"/>
    </source>
</evidence>
<evidence type="ECO:0000259" key="3">
    <source>
        <dbReference type="Pfam" id="PF01467"/>
    </source>
</evidence>
<dbReference type="Pfam" id="PF01121">
    <property type="entry name" value="CoaE"/>
    <property type="match status" value="1"/>
</dbReference>
<dbReference type="InterPro" id="IPR014729">
    <property type="entry name" value="Rossmann-like_a/b/a_fold"/>
</dbReference>
<dbReference type="GO" id="GO:0005524">
    <property type="term" value="F:ATP binding"/>
    <property type="evidence" value="ECO:0007669"/>
    <property type="project" value="UniProtKB-KW"/>
</dbReference>
<protein>
    <submittedName>
        <fullName evidence="5">Bifunctional coenzyme A synthase</fullName>
    </submittedName>
</protein>
<dbReference type="Proteomes" id="UP000694867">
    <property type="component" value="Unplaced"/>
</dbReference>
<dbReference type="InterPro" id="IPR001977">
    <property type="entry name" value="Depp_CoAkinase"/>
</dbReference>
<dbReference type="FunFam" id="3.40.50.620:FF:000089">
    <property type="entry name" value="Bifunctional coenzyme A synthase"/>
    <property type="match status" value="1"/>
</dbReference>
<sequence>MFHTGLLVIATPIRQILKNVAPFLREARQVVDQTLYIRLEPGYQWPLKRTAFTLGEISQLRSLIPRIYGEAARECSHLDVRVLQGFLKNVELRETHLNNSVEVVLAQSGFHHVEDYVKENFAICPKIHFLPSTTLESDDDQPETSSNSASFKSVCLGGTFDRLHLGHKVLLSSAVARATEKLVVGVTDGDMIKNKLLWELIEPLEVRIDALKKCLRDMDPTLNYDVTPIYDPYGPTIQDPSLECLYVSDETIKGGHKVNEERAKKNFPAMALFNVSLLPNHNKLEKFMDDKISSSSQRIALLGRILREPSPNPNIPPSPFVIGLTGGICTGKTHITKTLETLGASCISADLLGHETYKPGTALNQKLVDTFGASVRAEDGSINRRALGAIIFADAKKREQLNGLVWPEIERLIRQKIEEAGRAGARIVVIEAALLFEGGWDRLTHMVWYSLISEKEAICRVTERDHCDHELALKKIRSQKPAKMFIEKAHIVLSSMWEKEVTQQQVRRAFEAIQKYVR</sequence>
<dbReference type="PROSITE" id="PS51219">
    <property type="entry name" value="DPCK"/>
    <property type="match status" value="1"/>
</dbReference>
<dbReference type="Gene3D" id="3.40.50.300">
    <property type="entry name" value="P-loop containing nucleotide triphosphate hydrolases"/>
    <property type="match status" value="1"/>
</dbReference>
<dbReference type="InterPro" id="IPR004821">
    <property type="entry name" value="Cyt_trans-like"/>
</dbReference>
<dbReference type="KEGG" id="goe:100902358"/>
<dbReference type="SUPFAM" id="SSF52374">
    <property type="entry name" value="Nucleotidylyl transferase"/>
    <property type="match status" value="1"/>
</dbReference>
<evidence type="ECO:0000256" key="1">
    <source>
        <dbReference type="ARBA" id="ARBA00022741"/>
    </source>
</evidence>
<dbReference type="RefSeq" id="XP_003744287.1">
    <property type="nucleotide sequence ID" value="XM_003744239.2"/>
</dbReference>
<evidence type="ECO:0000313" key="5">
    <source>
        <dbReference type="RefSeq" id="XP_003744287.1"/>
    </source>
</evidence>
<keyword evidence="1" id="KW-0547">Nucleotide-binding</keyword>
<dbReference type="NCBIfam" id="TIGR00152">
    <property type="entry name" value="dephospho-CoA kinase"/>
    <property type="match status" value="1"/>
</dbReference>
<proteinExistence type="inferred from homology"/>
<feature type="domain" description="Cytidyltransferase-like" evidence="3">
    <location>
        <begin position="156"/>
        <end position="266"/>
    </location>
</feature>
<dbReference type="HAMAP" id="MF_00376">
    <property type="entry name" value="Dephospho_CoA_kinase"/>
    <property type="match status" value="1"/>
</dbReference>
<dbReference type="GeneID" id="100902358"/>
<accession>A0AAJ6VYT7</accession>
<dbReference type="NCBIfam" id="TIGR00125">
    <property type="entry name" value="cyt_tran_rel"/>
    <property type="match status" value="1"/>
</dbReference>
<name>A0AAJ6VYT7_9ACAR</name>
<keyword evidence="4" id="KW-1185">Reference proteome</keyword>
<dbReference type="Gene3D" id="3.40.50.620">
    <property type="entry name" value="HUPs"/>
    <property type="match status" value="1"/>
</dbReference>
<dbReference type="CDD" id="cd02022">
    <property type="entry name" value="DPCK"/>
    <property type="match status" value="1"/>
</dbReference>